<evidence type="ECO:0008006" key="3">
    <source>
        <dbReference type="Google" id="ProtNLM"/>
    </source>
</evidence>
<organism evidence="1 2">
    <name type="scientific">Paenibacillus plantarum</name>
    <dbReference type="NCBI Taxonomy" id="2654975"/>
    <lineage>
        <taxon>Bacteria</taxon>
        <taxon>Bacillati</taxon>
        <taxon>Bacillota</taxon>
        <taxon>Bacilli</taxon>
        <taxon>Bacillales</taxon>
        <taxon>Paenibacillaceae</taxon>
        <taxon>Paenibacillus</taxon>
    </lineage>
</organism>
<evidence type="ECO:0000313" key="1">
    <source>
        <dbReference type="EMBL" id="NOU63260.1"/>
    </source>
</evidence>
<comment type="caution">
    <text evidence="1">The sequence shown here is derived from an EMBL/GenBank/DDBJ whole genome shotgun (WGS) entry which is preliminary data.</text>
</comment>
<keyword evidence="2" id="KW-1185">Reference proteome</keyword>
<evidence type="ECO:0000313" key="2">
    <source>
        <dbReference type="Proteomes" id="UP000653578"/>
    </source>
</evidence>
<accession>A0ABX1X5H2</accession>
<dbReference type="EMBL" id="WHNY01000009">
    <property type="protein sequence ID" value="NOU63260.1"/>
    <property type="molecule type" value="Genomic_DNA"/>
</dbReference>
<reference evidence="1 2" key="1">
    <citation type="submission" date="2019-10" db="EMBL/GenBank/DDBJ databases">
        <title>Description of Paenibacillus humi sp. nov.</title>
        <authorList>
            <person name="Carlier A."/>
            <person name="Qi S."/>
        </authorList>
    </citation>
    <scope>NUCLEOTIDE SEQUENCE [LARGE SCALE GENOMIC DNA]</scope>
    <source>
        <strain evidence="1 2">LMG 31461</strain>
    </source>
</reference>
<protein>
    <recommendedName>
        <fullName evidence="3">Butirosin biosynthesis protein H N-terminal domain-containing protein</fullName>
    </recommendedName>
</protein>
<gene>
    <name evidence="1" type="ORF">GC096_04275</name>
</gene>
<sequence>MDQSFLVILNRGVLVMNYTIGLSTSNNLYTFDYTNCFEKPLGLILSNEEEMFQSYFLTYLKMFQSYRFSSLDSHSIFYTVDFNDALSYIIKEKLGFEVVIQDEEVEDVHRVIKQLLSEGHPVMVPGNLHELNYSEHYQTNDWKHLFLINGYNEVKQAYSVIDSNHKKNITTLRYEEFTFSFPLIEQLYLSAKEKLNVSSIWSIYRLEDKDYPKDRDLLLDILEWFIDRRYKGTYKELEYIERINKQIIDGIIEEELDITKQIDFIFLRAVKYKDTFYTEFLKLLDNNLVDTESVQKLHQLKKDLINKWTDIANKALIRHYLKETVTLDVEIQQVLKQEAEILRIICLIRDEVQTIK</sequence>
<proteinExistence type="predicted"/>
<dbReference type="Proteomes" id="UP000653578">
    <property type="component" value="Unassembled WGS sequence"/>
</dbReference>
<name>A0ABX1X5H2_9BACL</name>